<evidence type="ECO:0000313" key="2">
    <source>
        <dbReference type="Proteomes" id="UP000016931"/>
    </source>
</evidence>
<protein>
    <submittedName>
        <fullName evidence="1">Uncharacterized protein</fullName>
    </submittedName>
</protein>
<dbReference type="HOGENOM" id="CLU_2051111_0_0_1"/>
<dbReference type="Proteomes" id="UP000016931">
    <property type="component" value="Unassembled WGS sequence"/>
</dbReference>
<dbReference type="AlphaFoldDB" id="M3CPD8"/>
<dbReference type="EMBL" id="KB456261">
    <property type="protein sequence ID" value="EMF15618.1"/>
    <property type="molecule type" value="Genomic_DNA"/>
</dbReference>
<accession>M3CPD8</accession>
<reference evidence="1 2" key="1">
    <citation type="journal article" date="2012" name="PLoS Pathog.">
        <title>Diverse lifestyles and strategies of plant pathogenesis encoded in the genomes of eighteen Dothideomycetes fungi.</title>
        <authorList>
            <person name="Ohm R.A."/>
            <person name="Feau N."/>
            <person name="Henrissat B."/>
            <person name="Schoch C.L."/>
            <person name="Horwitz B.A."/>
            <person name="Barry K.W."/>
            <person name="Condon B.J."/>
            <person name="Copeland A.C."/>
            <person name="Dhillon B."/>
            <person name="Glaser F."/>
            <person name="Hesse C.N."/>
            <person name="Kosti I."/>
            <person name="LaButti K."/>
            <person name="Lindquist E.A."/>
            <person name="Lucas S."/>
            <person name="Salamov A.A."/>
            <person name="Bradshaw R.E."/>
            <person name="Ciuffetti L."/>
            <person name="Hamelin R.C."/>
            <person name="Kema G.H.J."/>
            <person name="Lawrence C."/>
            <person name="Scott J.A."/>
            <person name="Spatafora J.W."/>
            <person name="Turgeon B.G."/>
            <person name="de Wit P.J.G.M."/>
            <person name="Zhong S."/>
            <person name="Goodwin S.B."/>
            <person name="Grigoriev I.V."/>
        </authorList>
    </citation>
    <scope>NUCLEOTIDE SEQUENCE [LARGE SCALE GENOMIC DNA]</scope>
    <source>
        <strain evidence="1 2">SO2202</strain>
    </source>
</reference>
<gene>
    <name evidence="1" type="ORF">SEPMUDRAFT_147451</name>
</gene>
<name>M3CPD8_SPHMS</name>
<sequence length="120" mass="13349">MRSLDAGKRVLRVMIEQLKLLHWAGLAGWAGLPLLRRRSAGRKVASLQRAARMHDHGRCRVHTVYSVCIGLYGEYMSQARLGSTVGLSARRWRLEGRRAGGRTGGRAVKCSREQGCCDCL</sequence>
<proteinExistence type="predicted"/>
<organism evidence="1 2">
    <name type="scientific">Sphaerulina musiva (strain SO2202)</name>
    <name type="common">Poplar stem canker fungus</name>
    <name type="synonym">Septoria musiva</name>
    <dbReference type="NCBI Taxonomy" id="692275"/>
    <lineage>
        <taxon>Eukaryota</taxon>
        <taxon>Fungi</taxon>
        <taxon>Dikarya</taxon>
        <taxon>Ascomycota</taxon>
        <taxon>Pezizomycotina</taxon>
        <taxon>Dothideomycetes</taxon>
        <taxon>Dothideomycetidae</taxon>
        <taxon>Mycosphaerellales</taxon>
        <taxon>Mycosphaerellaceae</taxon>
        <taxon>Sphaerulina</taxon>
    </lineage>
</organism>
<dbReference type="GeneID" id="27901444"/>
<evidence type="ECO:0000313" key="1">
    <source>
        <dbReference type="EMBL" id="EMF15618.1"/>
    </source>
</evidence>
<keyword evidence="2" id="KW-1185">Reference proteome</keyword>
<dbReference type="RefSeq" id="XP_016763739.1">
    <property type="nucleotide sequence ID" value="XM_016904307.1"/>
</dbReference>